<keyword evidence="7 12" id="KW-0460">Magnesium</keyword>
<evidence type="ECO:0000256" key="10">
    <source>
        <dbReference type="ARBA" id="ARBA00058346"/>
    </source>
</evidence>
<keyword evidence="3 12" id="KW-0819">tRNA processing</keyword>
<evidence type="ECO:0000313" key="17">
    <source>
        <dbReference type="EMBL" id="KAK7499403.1"/>
    </source>
</evidence>
<dbReference type="InterPro" id="IPR007537">
    <property type="entry name" value="tRNAHis_GuaTrfase_Thg1"/>
</dbReference>
<dbReference type="EMBL" id="JACVVK020000044">
    <property type="protein sequence ID" value="KAK7499403.1"/>
    <property type="molecule type" value="Genomic_DNA"/>
</dbReference>
<evidence type="ECO:0000259" key="15">
    <source>
        <dbReference type="Pfam" id="PF04446"/>
    </source>
</evidence>
<keyword evidence="2 12" id="KW-0808">Transferase</keyword>
<sequence length="273" mass="31808">MAKSKFEYVKQFETEDRLLPNCWIVVRIDGKSFHRFTDTHHFMKPNDERGLNLMTRAAQNVMEDFKDIVLAYGQSDEYSFVFHKSTNMYNRRGSKIMTNVVSLFSSSFVMLWPRYFSTQELQYAPAFDGRVVLYPTDQNLLDYLSWRQADCHINNLYNTCFWKLVQERGLSPAQAQERLKGTLSSDKNEILFSDFKINYNNLPELYRKGTILLRCKDSEPDATTTPTRTGRQMTLVGNHIHTKARPSTIVLHTDLIGAKFWEDHPEILGAKKP</sequence>
<feature type="binding site" evidence="14">
    <location>
        <position position="29"/>
    </location>
    <ligand>
        <name>Mg(2+)</name>
        <dbReference type="ChEBI" id="CHEBI:18420"/>
        <label>1</label>
        <note>catalytic</note>
    </ligand>
</feature>
<evidence type="ECO:0000256" key="12">
    <source>
        <dbReference type="PIRNR" id="PIRNR028980"/>
    </source>
</evidence>
<evidence type="ECO:0000256" key="11">
    <source>
        <dbReference type="ARBA" id="ARBA00065710"/>
    </source>
</evidence>
<feature type="binding site" evidence="13">
    <location>
        <begin position="29"/>
        <end position="34"/>
    </location>
    <ligand>
        <name>GTP</name>
        <dbReference type="ChEBI" id="CHEBI:37565"/>
    </ligand>
</feature>
<feature type="binding site" evidence="14">
    <location>
        <position position="30"/>
    </location>
    <ligand>
        <name>Mg(2+)</name>
        <dbReference type="ChEBI" id="CHEBI:18420"/>
        <label>1</label>
        <note>catalytic</note>
    </ligand>
</feature>
<dbReference type="GO" id="GO:0005525">
    <property type="term" value="F:GTP binding"/>
    <property type="evidence" value="ECO:0007669"/>
    <property type="project" value="UniProtKB-UniRule"/>
</dbReference>
<keyword evidence="5 12" id="KW-0479">Metal-binding</keyword>
<comment type="function">
    <text evidence="10">Adds a GMP to the 5'-end of tRNA(His) after transcription and RNase P cleavage. This step is essential for proper recognition of the tRNA and for the fidelity of protein synthesis. Also functions as a guanyl-nucleotide exchange factor/GEF for the MFN1 and MFN2 mitofusins thereby regulating mitochondrial fusion. By regulating both mitochondrial dynamics and bioenergetic function, it contributes to cell survival following oxidative stress.</text>
</comment>
<evidence type="ECO:0000256" key="7">
    <source>
        <dbReference type="ARBA" id="ARBA00022842"/>
    </source>
</evidence>
<evidence type="ECO:0000256" key="9">
    <source>
        <dbReference type="ARBA" id="ARBA00047281"/>
    </source>
</evidence>
<proteinExistence type="inferred from homology"/>
<comment type="caution">
    <text evidence="17">The sequence shown here is derived from an EMBL/GenBank/DDBJ whole genome shotgun (WGS) entry which is preliminary data.</text>
</comment>
<evidence type="ECO:0000256" key="14">
    <source>
        <dbReference type="PIRSR" id="PIRSR028980-2"/>
    </source>
</evidence>
<keyword evidence="4 12" id="KW-0548">Nucleotidyltransferase</keyword>
<dbReference type="GO" id="GO:0006400">
    <property type="term" value="P:tRNA modification"/>
    <property type="evidence" value="ECO:0007669"/>
    <property type="project" value="UniProtKB-UniRule"/>
</dbReference>
<dbReference type="EC" id="2.7.7.79" evidence="12"/>
<dbReference type="Proteomes" id="UP001519460">
    <property type="component" value="Unassembled WGS sequence"/>
</dbReference>
<dbReference type="AlphaFoldDB" id="A0ABD0LJ05"/>
<keyword evidence="6 12" id="KW-0547">Nucleotide-binding</keyword>
<comment type="catalytic activity">
    <reaction evidence="9 12">
        <text>a 5'-end ribonucleotide-tRNA(His) + GTP + ATP + H2O = a 5'-end phospho-guanosine-ribonucleotide-tRNA(His) + AMP + 2 diphosphate + H(+)</text>
        <dbReference type="Rhea" id="RHEA:54564"/>
        <dbReference type="Rhea" id="RHEA-COMP:14193"/>
        <dbReference type="Rhea" id="RHEA-COMP:14917"/>
        <dbReference type="ChEBI" id="CHEBI:15377"/>
        <dbReference type="ChEBI" id="CHEBI:15378"/>
        <dbReference type="ChEBI" id="CHEBI:30616"/>
        <dbReference type="ChEBI" id="CHEBI:33019"/>
        <dbReference type="ChEBI" id="CHEBI:37565"/>
        <dbReference type="ChEBI" id="CHEBI:138282"/>
        <dbReference type="ChEBI" id="CHEBI:141847"/>
        <dbReference type="ChEBI" id="CHEBI:456215"/>
        <dbReference type="EC" id="2.7.7.79"/>
    </reaction>
</comment>
<evidence type="ECO:0000256" key="1">
    <source>
        <dbReference type="ARBA" id="ARBA00010113"/>
    </source>
</evidence>
<comment type="cofactor">
    <cofactor evidence="14">
        <name>Mg(2+)</name>
        <dbReference type="ChEBI" id="CHEBI:18420"/>
    </cofactor>
    <text evidence="14">Binds 2 magnesium ions per subunit.</text>
</comment>
<reference evidence="17 18" key="1">
    <citation type="journal article" date="2023" name="Sci. Data">
        <title>Genome assembly of the Korean intertidal mud-creeper Batillaria attramentaria.</title>
        <authorList>
            <person name="Patra A.K."/>
            <person name="Ho P.T."/>
            <person name="Jun S."/>
            <person name="Lee S.J."/>
            <person name="Kim Y."/>
            <person name="Won Y.J."/>
        </authorList>
    </citation>
    <scope>NUCLEOTIDE SEQUENCE [LARGE SCALE GENOMIC DNA]</scope>
    <source>
        <strain evidence="17">Wonlab-2016</strain>
    </source>
</reference>
<dbReference type="InterPro" id="IPR038469">
    <property type="entry name" value="tRNAHis_GuaTrfase_Thg1_sf"/>
</dbReference>
<evidence type="ECO:0000313" key="18">
    <source>
        <dbReference type="Proteomes" id="UP001519460"/>
    </source>
</evidence>
<feature type="binding site" evidence="14">
    <location>
        <position position="76"/>
    </location>
    <ligand>
        <name>Mg(2+)</name>
        <dbReference type="ChEBI" id="CHEBI:18420"/>
        <label>1</label>
        <note>catalytic</note>
    </ligand>
</feature>
<protein>
    <recommendedName>
        <fullName evidence="12">tRNA(His) guanylyltransferase</fullName>
        <ecNumber evidence="12">2.7.7.79</ecNumber>
    </recommendedName>
    <alternativeName>
        <fullName evidence="12">tRNA-histidine guanylyltransferase</fullName>
    </alternativeName>
</protein>
<evidence type="ECO:0000256" key="2">
    <source>
        <dbReference type="ARBA" id="ARBA00022679"/>
    </source>
</evidence>
<dbReference type="FunFam" id="3.30.70.3000:FF:000001">
    <property type="entry name" value="tRNA(His) guanylyltransferase"/>
    <property type="match status" value="1"/>
</dbReference>
<evidence type="ECO:0000256" key="5">
    <source>
        <dbReference type="ARBA" id="ARBA00022723"/>
    </source>
</evidence>
<evidence type="ECO:0000256" key="3">
    <source>
        <dbReference type="ARBA" id="ARBA00022694"/>
    </source>
</evidence>
<keyword evidence="8 12" id="KW-0342">GTP-binding</keyword>
<dbReference type="InterPro" id="IPR024956">
    <property type="entry name" value="tRNAHis_GuaTrfase_cat"/>
</dbReference>
<evidence type="ECO:0000256" key="6">
    <source>
        <dbReference type="ARBA" id="ARBA00022741"/>
    </source>
</evidence>
<dbReference type="PANTHER" id="PTHR12729">
    <property type="entry name" value="TRNA(HIS) GUANYLYLTRANSFERASE-RELATED"/>
    <property type="match status" value="1"/>
</dbReference>
<dbReference type="PANTHER" id="PTHR12729:SF6">
    <property type="entry name" value="TRNA(HIS) GUANYLYLTRANSFERASE-RELATED"/>
    <property type="match status" value="1"/>
</dbReference>
<gene>
    <name evidence="17" type="ORF">BaRGS_00009378</name>
</gene>
<dbReference type="GO" id="GO:0000287">
    <property type="term" value="F:magnesium ion binding"/>
    <property type="evidence" value="ECO:0007669"/>
    <property type="project" value="UniProtKB-UniRule"/>
</dbReference>
<feature type="domain" description="tRNAHis guanylyltransferase catalytic" evidence="15">
    <location>
        <begin position="6"/>
        <end position="135"/>
    </location>
</feature>
<feature type="binding site" evidence="14">
    <location>
        <position position="76"/>
    </location>
    <ligand>
        <name>Mg(2+)</name>
        <dbReference type="ChEBI" id="CHEBI:18420"/>
        <label>2</label>
        <note>catalytic</note>
    </ligand>
</feature>
<dbReference type="Pfam" id="PF14413">
    <property type="entry name" value="Thg1C"/>
    <property type="match status" value="1"/>
</dbReference>
<evidence type="ECO:0000256" key="13">
    <source>
        <dbReference type="PIRSR" id="PIRSR028980-1"/>
    </source>
</evidence>
<dbReference type="GO" id="GO:0008193">
    <property type="term" value="F:tRNA guanylyltransferase activity"/>
    <property type="evidence" value="ECO:0007669"/>
    <property type="project" value="UniProtKB-UniRule"/>
</dbReference>
<organism evidence="17 18">
    <name type="scientific">Batillaria attramentaria</name>
    <dbReference type="NCBI Taxonomy" id="370345"/>
    <lineage>
        <taxon>Eukaryota</taxon>
        <taxon>Metazoa</taxon>
        <taxon>Spiralia</taxon>
        <taxon>Lophotrochozoa</taxon>
        <taxon>Mollusca</taxon>
        <taxon>Gastropoda</taxon>
        <taxon>Caenogastropoda</taxon>
        <taxon>Sorbeoconcha</taxon>
        <taxon>Cerithioidea</taxon>
        <taxon>Batillariidae</taxon>
        <taxon>Batillaria</taxon>
    </lineage>
</organism>
<dbReference type="InterPro" id="IPR025845">
    <property type="entry name" value="Thg1_C_dom"/>
</dbReference>
<dbReference type="Gene3D" id="3.30.70.3000">
    <property type="match status" value="1"/>
</dbReference>
<keyword evidence="18" id="KW-1185">Reference proteome</keyword>
<comment type="subunit">
    <text evidence="11">Homotetramer. Interacts with MFN1 and MFN2; functions as a guanyl-nucleotide exchange factor/GEF for MFN2 and also probably MFN1.</text>
</comment>
<feature type="binding site" evidence="14">
    <location>
        <position position="29"/>
    </location>
    <ligand>
        <name>Mg(2+)</name>
        <dbReference type="ChEBI" id="CHEBI:18420"/>
        <label>2</label>
        <note>catalytic</note>
    </ligand>
</feature>
<dbReference type="PIRSF" id="PIRSF028980">
    <property type="entry name" value="tRNAHis_guanylyltransferase"/>
    <property type="match status" value="1"/>
</dbReference>
<feature type="domain" description="Thg1 C-terminal" evidence="16">
    <location>
        <begin position="138"/>
        <end position="256"/>
    </location>
</feature>
<name>A0ABD0LJ05_9CAEN</name>
<evidence type="ECO:0000256" key="4">
    <source>
        <dbReference type="ARBA" id="ARBA00022695"/>
    </source>
</evidence>
<dbReference type="Pfam" id="PF04446">
    <property type="entry name" value="Thg1"/>
    <property type="match status" value="1"/>
</dbReference>
<comment type="similarity">
    <text evidence="1 12">Belongs to the tRNA(His) guanylyltransferase family.</text>
</comment>
<accession>A0ABD0LJ05</accession>
<evidence type="ECO:0000259" key="16">
    <source>
        <dbReference type="Pfam" id="PF14413"/>
    </source>
</evidence>
<evidence type="ECO:0000256" key="8">
    <source>
        <dbReference type="ARBA" id="ARBA00023134"/>
    </source>
</evidence>
<feature type="binding site" evidence="13">
    <location>
        <begin position="75"/>
        <end position="76"/>
    </location>
    <ligand>
        <name>GTP</name>
        <dbReference type="ChEBI" id="CHEBI:37565"/>
    </ligand>
</feature>